<protein>
    <submittedName>
        <fullName evidence="2">Uncharacterized protein</fullName>
    </submittedName>
</protein>
<name>A0A811KQE1_9BILA</name>
<dbReference type="OrthoDB" id="5863260at2759"/>
<sequence length="86" mass="10057">MTYSLPLIMIACMLVELCHSTPERFYASQNNDNMMPMYVERRLSKFRGEPVRFGKRAAYREPIRFGKRFMPINQMNGYGLNAVEGN</sequence>
<evidence type="ECO:0000256" key="1">
    <source>
        <dbReference type="SAM" id="SignalP"/>
    </source>
</evidence>
<feature type="chain" id="PRO_5036221162" evidence="1">
    <location>
        <begin position="21"/>
        <end position="86"/>
    </location>
</feature>
<proteinExistence type="predicted"/>
<dbReference type="EMBL" id="CAJFDH010000003">
    <property type="protein sequence ID" value="CAD5217531.1"/>
    <property type="molecule type" value="Genomic_DNA"/>
</dbReference>
<keyword evidence="3" id="KW-1185">Reference proteome</keyword>
<dbReference type="Proteomes" id="UP000783686">
    <property type="component" value="Unassembled WGS sequence"/>
</dbReference>
<evidence type="ECO:0000313" key="2">
    <source>
        <dbReference type="EMBL" id="CAD5217531.1"/>
    </source>
</evidence>
<comment type="caution">
    <text evidence="2">The sequence shown here is derived from an EMBL/GenBank/DDBJ whole genome shotgun (WGS) entry which is preliminary data.</text>
</comment>
<keyword evidence="1" id="KW-0732">Signal</keyword>
<dbReference type="EMBL" id="CAJFCW020000003">
    <property type="protein sequence ID" value="CAG9107966.1"/>
    <property type="molecule type" value="Genomic_DNA"/>
</dbReference>
<reference evidence="2" key="1">
    <citation type="submission" date="2020-09" db="EMBL/GenBank/DDBJ databases">
        <authorList>
            <person name="Kikuchi T."/>
        </authorList>
    </citation>
    <scope>NUCLEOTIDE SEQUENCE</scope>
    <source>
        <strain evidence="2">SH1</strain>
    </source>
</reference>
<evidence type="ECO:0000313" key="3">
    <source>
        <dbReference type="Proteomes" id="UP000614601"/>
    </source>
</evidence>
<gene>
    <name evidence="2" type="ORF">BOKJ2_LOCUS7134</name>
</gene>
<accession>A0A811KQE1</accession>
<dbReference type="AlphaFoldDB" id="A0A811KQE1"/>
<feature type="signal peptide" evidence="1">
    <location>
        <begin position="1"/>
        <end position="20"/>
    </location>
</feature>
<dbReference type="Proteomes" id="UP000614601">
    <property type="component" value="Unassembled WGS sequence"/>
</dbReference>
<organism evidence="2 3">
    <name type="scientific">Bursaphelenchus okinawaensis</name>
    <dbReference type="NCBI Taxonomy" id="465554"/>
    <lineage>
        <taxon>Eukaryota</taxon>
        <taxon>Metazoa</taxon>
        <taxon>Ecdysozoa</taxon>
        <taxon>Nematoda</taxon>
        <taxon>Chromadorea</taxon>
        <taxon>Rhabditida</taxon>
        <taxon>Tylenchina</taxon>
        <taxon>Tylenchomorpha</taxon>
        <taxon>Aphelenchoidea</taxon>
        <taxon>Aphelenchoididae</taxon>
        <taxon>Bursaphelenchus</taxon>
    </lineage>
</organism>